<evidence type="ECO:0000313" key="2">
    <source>
        <dbReference type="EMBL" id="KKQ65642.1"/>
    </source>
</evidence>
<dbReference type="Proteomes" id="UP000034235">
    <property type="component" value="Unassembled WGS sequence"/>
</dbReference>
<dbReference type="EMBL" id="LBUP01000009">
    <property type="protein sequence ID" value="KKQ65642.1"/>
    <property type="molecule type" value="Genomic_DNA"/>
</dbReference>
<reference evidence="2 3" key="1">
    <citation type="journal article" date="2015" name="Nature">
        <title>rRNA introns, odd ribosomes, and small enigmatic genomes across a large radiation of phyla.</title>
        <authorList>
            <person name="Brown C.T."/>
            <person name="Hug L.A."/>
            <person name="Thomas B.C."/>
            <person name="Sharon I."/>
            <person name="Castelle C.J."/>
            <person name="Singh A."/>
            <person name="Wilkins M.J."/>
            <person name="Williams K.H."/>
            <person name="Banfield J.F."/>
        </authorList>
    </citation>
    <scope>NUCLEOTIDE SEQUENCE [LARGE SCALE GENOMIC DNA]</scope>
</reference>
<keyword evidence="1" id="KW-1133">Transmembrane helix</keyword>
<organism evidence="2 3">
    <name type="scientific">Candidatus Daviesbacteria bacterium GW2011_GWA2_38_24</name>
    <dbReference type="NCBI Taxonomy" id="1618422"/>
    <lineage>
        <taxon>Bacteria</taxon>
        <taxon>Candidatus Daviesiibacteriota</taxon>
    </lineage>
</organism>
<protein>
    <submittedName>
        <fullName evidence="2">Uncharacterized protein</fullName>
    </submittedName>
</protein>
<dbReference type="AlphaFoldDB" id="A0A0G0JG00"/>
<keyword evidence="1" id="KW-0812">Transmembrane</keyword>
<evidence type="ECO:0000256" key="1">
    <source>
        <dbReference type="SAM" id="Phobius"/>
    </source>
</evidence>
<name>A0A0G0JG00_9BACT</name>
<dbReference type="InterPro" id="IPR043713">
    <property type="entry name" value="DUF5654"/>
</dbReference>
<proteinExistence type="predicted"/>
<feature type="transmembrane region" description="Helical" evidence="1">
    <location>
        <begin position="63"/>
        <end position="84"/>
    </location>
</feature>
<sequence>MPRKKKSKKQEAPKEKRLHEELIERMTALATSGFGLVAALAWNETIQQLVKTYIEPRIPGSGLLSRFIYALLITTLAVLITYQLSKLSARFQKKD</sequence>
<accession>A0A0G0JG00</accession>
<dbReference type="Pfam" id="PF18898">
    <property type="entry name" value="DUF5654"/>
    <property type="match status" value="1"/>
</dbReference>
<keyword evidence="1" id="KW-0472">Membrane</keyword>
<evidence type="ECO:0000313" key="3">
    <source>
        <dbReference type="Proteomes" id="UP000034235"/>
    </source>
</evidence>
<comment type="caution">
    <text evidence="2">The sequence shown here is derived from an EMBL/GenBank/DDBJ whole genome shotgun (WGS) entry which is preliminary data.</text>
</comment>
<dbReference type="PATRIC" id="fig|1618422.5.peg.1066"/>
<gene>
    <name evidence="2" type="ORF">US86_C0009G0010</name>
</gene>